<proteinExistence type="predicted"/>
<comment type="caution">
    <text evidence="8">The sequence shown here is derived from an EMBL/GenBank/DDBJ whole genome shotgun (WGS) entry which is preliminary data.</text>
</comment>
<dbReference type="Gene3D" id="3.90.79.10">
    <property type="entry name" value="Nucleoside Triphosphate Pyrophosphohydrolase"/>
    <property type="match status" value="1"/>
</dbReference>
<keyword evidence="4" id="KW-0378">Hydrolase</keyword>
<evidence type="ECO:0000256" key="6">
    <source>
        <dbReference type="ARBA" id="ARBA00023211"/>
    </source>
</evidence>
<dbReference type="InterPro" id="IPR015797">
    <property type="entry name" value="NUDIX_hydrolase-like_dom_sf"/>
</dbReference>
<dbReference type="RefSeq" id="WP_026481013.1">
    <property type="nucleotide sequence ID" value="NZ_JBBMQO010000004.1"/>
</dbReference>
<comment type="cofactor">
    <cofactor evidence="2">
        <name>Mg(2+)</name>
        <dbReference type="ChEBI" id="CHEBI:18420"/>
    </cofactor>
</comment>
<sequence>MDFSIENFRHRAARQSRDLHLGDTGDFHFNPDLETVIRENAVREAAVLIGVFDAQDGPHLLLTERTTTLRSHSGQIALPGGRADEGDRTFEETAMRECEEEIGIGVDNLEVVGRLPTYLSGSGYRIHPIMAVVSGDYQLKPNPDEVAAIFHVPLSFLMNEQNHVKADRDWQGKRRYFYEMPYENRYIWGVTAGILRVMYERLYVD</sequence>
<keyword evidence="6" id="KW-0464">Manganese</keyword>
<evidence type="ECO:0000256" key="3">
    <source>
        <dbReference type="ARBA" id="ARBA00022723"/>
    </source>
</evidence>
<protein>
    <submittedName>
        <fullName evidence="8">CoA pyrophosphatase</fullName>
    </submittedName>
</protein>
<dbReference type="CDD" id="cd03426">
    <property type="entry name" value="NUDIX_CoAse_Nudt7"/>
    <property type="match status" value="1"/>
</dbReference>
<dbReference type="EMBL" id="JBBMQO010000004">
    <property type="protein sequence ID" value="MEM5501552.1"/>
    <property type="molecule type" value="Genomic_DNA"/>
</dbReference>
<keyword evidence="3" id="KW-0479">Metal-binding</keyword>
<evidence type="ECO:0000259" key="7">
    <source>
        <dbReference type="PROSITE" id="PS51462"/>
    </source>
</evidence>
<dbReference type="SUPFAM" id="SSF55811">
    <property type="entry name" value="Nudix"/>
    <property type="match status" value="1"/>
</dbReference>
<dbReference type="NCBIfam" id="NF007980">
    <property type="entry name" value="PRK10707.1"/>
    <property type="match status" value="1"/>
</dbReference>
<keyword evidence="9" id="KW-1185">Reference proteome</keyword>
<dbReference type="PANTHER" id="PTHR12992">
    <property type="entry name" value="NUDIX HYDROLASE"/>
    <property type="match status" value="1"/>
</dbReference>
<organism evidence="8 9">
    <name type="scientific">Ahrensia kielensis</name>
    <dbReference type="NCBI Taxonomy" id="76980"/>
    <lineage>
        <taxon>Bacteria</taxon>
        <taxon>Pseudomonadati</taxon>
        <taxon>Pseudomonadota</taxon>
        <taxon>Alphaproteobacteria</taxon>
        <taxon>Hyphomicrobiales</taxon>
        <taxon>Ahrensiaceae</taxon>
        <taxon>Ahrensia</taxon>
    </lineage>
</organism>
<evidence type="ECO:0000313" key="9">
    <source>
        <dbReference type="Proteomes" id="UP001477870"/>
    </source>
</evidence>
<dbReference type="PANTHER" id="PTHR12992:SF11">
    <property type="entry name" value="MITOCHONDRIAL COENZYME A DIPHOSPHATASE NUDT8"/>
    <property type="match status" value="1"/>
</dbReference>
<dbReference type="InterPro" id="IPR045121">
    <property type="entry name" value="CoAse"/>
</dbReference>
<feature type="domain" description="Nudix hydrolase" evidence="7">
    <location>
        <begin position="42"/>
        <end position="173"/>
    </location>
</feature>
<comment type="cofactor">
    <cofactor evidence="1">
        <name>Mn(2+)</name>
        <dbReference type="ChEBI" id="CHEBI:29035"/>
    </cofactor>
</comment>
<name>A0ABU9T604_9HYPH</name>
<accession>A0ABU9T604</accession>
<keyword evidence="5" id="KW-0460">Magnesium</keyword>
<dbReference type="PROSITE" id="PS51462">
    <property type="entry name" value="NUDIX"/>
    <property type="match status" value="1"/>
</dbReference>
<evidence type="ECO:0000256" key="2">
    <source>
        <dbReference type="ARBA" id="ARBA00001946"/>
    </source>
</evidence>
<evidence type="ECO:0000256" key="5">
    <source>
        <dbReference type="ARBA" id="ARBA00022842"/>
    </source>
</evidence>
<reference evidence="8 9" key="1">
    <citation type="submission" date="2024-03" db="EMBL/GenBank/DDBJ databases">
        <title>Community enrichment and isolation of bacterial strains for fucoidan degradation.</title>
        <authorList>
            <person name="Sichert A."/>
        </authorList>
    </citation>
    <scope>NUCLEOTIDE SEQUENCE [LARGE SCALE GENOMIC DNA]</scope>
    <source>
        <strain evidence="8 9">AS62</strain>
    </source>
</reference>
<evidence type="ECO:0000313" key="8">
    <source>
        <dbReference type="EMBL" id="MEM5501552.1"/>
    </source>
</evidence>
<dbReference type="InterPro" id="IPR000086">
    <property type="entry name" value="NUDIX_hydrolase_dom"/>
</dbReference>
<evidence type="ECO:0000256" key="4">
    <source>
        <dbReference type="ARBA" id="ARBA00022801"/>
    </source>
</evidence>
<dbReference type="Proteomes" id="UP001477870">
    <property type="component" value="Unassembled WGS sequence"/>
</dbReference>
<gene>
    <name evidence="8" type="ORF">WNY59_08120</name>
</gene>
<evidence type="ECO:0000256" key="1">
    <source>
        <dbReference type="ARBA" id="ARBA00001936"/>
    </source>
</evidence>
<dbReference type="Pfam" id="PF00293">
    <property type="entry name" value="NUDIX"/>
    <property type="match status" value="1"/>
</dbReference>